<sequence length="294" mass="33333">MNRSGFLERFVRITLPWTNIYSAPLDECDKYSVCGANMKCNIIDNSHTCDCLEGFILESSKNRSNHCVRKTPLDCKKGYVFHKYIGLKLPDTSDSWYDMNMTLAECKEMCSKNCSCTAYANSNIIGDGSGCVLWFGELIDMRYYTQGGQDIYIKMSSSKRSGYEDGEVKEDMELPIFDLPTIAKATDNFSSINKLGQGGFGPVYKGTLTNGQEIAVKRLSKSSGQGLTEFKNEVTLIAKLQHRNLVKLLGCCIEKDEKMLIYEFMPNKSLDFFIFGLNFSLVYNYYFTTCFMLI</sequence>
<feature type="transmembrane region" description="Helical" evidence="15">
    <location>
        <begin position="269"/>
        <end position="287"/>
    </location>
</feature>
<dbReference type="InterPro" id="IPR011009">
    <property type="entry name" value="Kinase-like_dom_sf"/>
</dbReference>
<dbReference type="PROSITE" id="PS50948">
    <property type="entry name" value="PAN"/>
    <property type="match status" value="1"/>
</dbReference>
<dbReference type="GO" id="GO:0005524">
    <property type="term" value="F:ATP binding"/>
    <property type="evidence" value="ECO:0007669"/>
    <property type="project" value="UniProtKB-KW"/>
</dbReference>
<evidence type="ECO:0000256" key="15">
    <source>
        <dbReference type="SAM" id="Phobius"/>
    </source>
</evidence>
<evidence type="ECO:0000256" key="14">
    <source>
        <dbReference type="PROSITE-ProRule" id="PRU00076"/>
    </source>
</evidence>
<evidence type="ECO:0000256" key="6">
    <source>
        <dbReference type="ARBA" id="ARBA00022741"/>
    </source>
</evidence>
<keyword evidence="7" id="KW-0418">Kinase</keyword>
<dbReference type="InterPro" id="IPR000719">
    <property type="entry name" value="Prot_kinase_dom"/>
</dbReference>
<evidence type="ECO:0000313" key="20">
    <source>
        <dbReference type="Proteomes" id="UP000027138"/>
    </source>
</evidence>
<protein>
    <recommendedName>
        <fullName evidence="1">non-specific serine/threonine protein kinase</fullName>
        <ecNumber evidence="1">2.7.11.1</ecNumber>
    </recommendedName>
</protein>
<dbReference type="GO" id="GO:0004674">
    <property type="term" value="F:protein serine/threonine kinase activity"/>
    <property type="evidence" value="ECO:0007669"/>
    <property type="project" value="UniProtKB-KW"/>
</dbReference>
<keyword evidence="20" id="KW-1185">Reference proteome</keyword>
<keyword evidence="8" id="KW-0067">ATP-binding</keyword>
<keyword evidence="3" id="KW-0597">Phosphoprotein</keyword>
<keyword evidence="10" id="KW-0675">Receptor</keyword>
<dbReference type="CDD" id="cd01098">
    <property type="entry name" value="PAN_AP_plant"/>
    <property type="match status" value="1"/>
</dbReference>
<dbReference type="InterPro" id="IPR003609">
    <property type="entry name" value="Pan_app"/>
</dbReference>
<evidence type="ECO:0000259" key="16">
    <source>
        <dbReference type="PROSITE" id="PS50011"/>
    </source>
</evidence>
<feature type="domain" description="EGF-like" evidence="17">
    <location>
        <begin position="24"/>
        <end position="61"/>
    </location>
</feature>
<keyword evidence="15" id="KW-0812">Transmembrane</keyword>
<dbReference type="GO" id="GO:0048544">
    <property type="term" value="P:recognition of pollen"/>
    <property type="evidence" value="ECO:0007669"/>
    <property type="project" value="InterPro"/>
</dbReference>
<dbReference type="Proteomes" id="UP000027138">
    <property type="component" value="Unassembled WGS sequence"/>
</dbReference>
<keyword evidence="9" id="KW-1015">Disulfide bond</keyword>
<comment type="caution">
    <text evidence="14">Lacks conserved residue(s) required for the propagation of feature annotation.</text>
</comment>
<dbReference type="OrthoDB" id="785331at2759"/>
<evidence type="ECO:0000256" key="5">
    <source>
        <dbReference type="ARBA" id="ARBA00022729"/>
    </source>
</evidence>
<dbReference type="PROSITE" id="PS50026">
    <property type="entry name" value="EGF_3"/>
    <property type="match status" value="1"/>
</dbReference>
<evidence type="ECO:0000259" key="18">
    <source>
        <dbReference type="PROSITE" id="PS50948"/>
    </source>
</evidence>
<evidence type="ECO:0000313" key="19">
    <source>
        <dbReference type="EMBL" id="KDP24024.1"/>
    </source>
</evidence>
<evidence type="ECO:0000256" key="11">
    <source>
        <dbReference type="ARBA" id="ARBA00023180"/>
    </source>
</evidence>
<comment type="catalytic activity">
    <reaction evidence="13">
        <text>L-seryl-[protein] + ATP = O-phospho-L-seryl-[protein] + ADP + H(+)</text>
        <dbReference type="Rhea" id="RHEA:17989"/>
        <dbReference type="Rhea" id="RHEA-COMP:9863"/>
        <dbReference type="Rhea" id="RHEA-COMP:11604"/>
        <dbReference type="ChEBI" id="CHEBI:15378"/>
        <dbReference type="ChEBI" id="CHEBI:29999"/>
        <dbReference type="ChEBI" id="CHEBI:30616"/>
        <dbReference type="ChEBI" id="CHEBI:83421"/>
        <dbReference type="ChEBI" id="CHEBI:456216"/>
        <dbReference type="EC" id="2.7.11.1"/>
    </reaction>
</comment>
<dbReference type="CDD" id="cd00054">
    <property type="entry name" value="EGF_CA"/>
    <property type="match status" value="1"/>
</dbReference>
<evidence type="ECO:0000256" key="9">
    <source>
        <dbReference type="ARBA" id="ARBA00023157"/>
    </source>
</evidence>
<dbReference type="InterPro" id="IPR000742">
    <property type="entry name" value="EGF"/>
</dbReference>
<evidence type="ECO:0000256" key="10">
    <source>
        <dbReference type="ARBA" id="ARBA00023170"/>
    </source>
</evidence>
<evidence type="ECO:0000256" key="13">
    <source>
        <dbReference type="ARBA" id="ARBA00048679"/>
    </source>
</evidence>
<name>A0A067JWU9_JATCU</name>
<keyword evidence="2" id="KW-0723">Serine/threonine-protein kinase</keyword>
<reference evidence="19 20" key="1">
    <citation type="journal article" date="2014" name="PLoS ONE">
        <title>Global Analysis of Gene Expression Profiles in Physic Nut (Jatropha curcas L.) Seedlings Exposed to Salt Stress.</title>
        <authorList>
            <person name="Zhang L."/>
            <person name="Zhang C."/>
            <person name="Wu P."/>
            <person name="Chen Y."/>
            <person name="Li M."/>
            <person name="Jiang H."/>
            <person name="Wu G."/>
        </authorList>
    </citation>
    <scope>NUCLEOTIDE SEQUENCE [LARGE SCALE GENOMIC DNA]</scope>
    <source>
        <strain evidence="20">cv. GZQX0401</strain>
        <tissue evidence="19">Young leaves</tissue>
    </source>
</reference>
<evidence type="ECO:0000256" key="1">
    <source>
        <dbReference type="ARBA" id="ARBA00012513"/>
    </source>
</evidence>
<dbReference type="FunFam" id="3.50.4.10:FF:000002">
    <property type="entry name" value="G-type lectin S-receptor-like serine/threonine-protein kinase"/>
    <property type="match status" value="1"/>
</dbReference>
<evidence type="ECO:0000256" key="4">
    <source>
        <dbReference type="ARBA" id="ARBA00022679"/>
    </source>
</evidence>
<dbReference type="Gene3D" id="3.30.200.20">
    <property type="entry name" value="Phosphorylase Kinase, domain 1"/>
    <property type="match status" value="1"/>
</dbReference>
<dbReference type="Pfam" id="PF08276">
    <property type="entry name" value="PAN_2"/>
    <property type="match status" value="1"/>
</dbReference>
<keyword evidence="5" id="KW-0732">Signal</keyword>
<comment type="catalytic activity">
    <reaction evidence="12">
        <text>L-threonyl-[protein] + ATP = O-phospho-L-threonyl-[protein] + ADP + H(+)</text>
        <dbReference type="Rhea" id="RHEA:46608"/>
        <dbReference type="Rhea" id="RHEA-COMP:11060"/>
        <dbReference type="Rhea" id="RHEA-COMP:11605"/>
        <dbReference type="ChEBI" id="CHEBI:15378"/>
        <dbReference type="ChEBI" id="CHEBI:30013"/>
        <dbReference type="ChEBI" id="CHEBI:30616"/>
        <dbReference type="ChEBI" id="CHEBI:61977"/>
        <dbReference type="ChEBI" id="CHEBI:456216"/>
        <dbReference type="EC" id="2.7.11.1"/>
    </reaction>
</comment>
<keyword evidence="15" id="KW-0472">Membrane</keyword>
<keyword evidence="14" id="KW-0245">EGF-like domain</keyword>
<feature type="domain" description="Apple" evidence="18">
    <location>
        <begin position="75"/>
        <end position="156"/>
    </location>
</feature>
<organism evidence="19 20">
    <name type="scientific">Jatropha curcas</name>
    <name type="common">Barbados nut</name>
    <dbReference type="NCBI Taxonomy" id="180498"/>
    <lineage>
        <taxon>Eukaryota</taxon>
        <taxon>Viridiplantae</taxon>
        <taxon>Streptophyta</taxon>
        <taxon>Embryophyta</taxon>
        <taxon>Tracheophyta</taxon>
        <taxon>Spermatophyta</taxon>
        <taxon>Magnoliopsida</taxon>
        <taxon>eudicotyledons</taxon>
        <taxon>Gunneridae</taxon>
        <taxon>Pentapetalae</taxon>
        <taxon>rosids</taxon>
        <taxon>fabids</taxon>
        <taxon>Malpighiales</taxon>
        <taxon>Euphorbiaceae</taxon>
        <taxon>Crotonoideae</taxon>
        <taxon>Jatropheae</taxon>
        <taxon>Jatropha</taxon>
    </lineage>
</organism>
<keyword evidence="15" id="KW-1133">Transmembrane helix</keyword>
<dbReference type="InterPro" id="IPR000858">
    <property type="entry name" value="S_locus_glycoprot_dom"/>
</dbReference>
<evidence type="ECO:0000259" key="17">
    <source>
        <dbReference type="PROSITE" id="PS50026"/>
    </source>
</evidence>
<dbReference type="EC" id="2.7.11.1" evidence="1"/>
<feature type="domain" description="Protein kinase" evidence="16">
    <location>
        <begin position="189"/>
        <end position="294"/>
    </location>
</feature>
<evidence type="ECO:0000256" key="2">
    <source>
        <dbReference type="ARBA" id="ARBA00022527"/>
    </source>
</evidence>
<dbReference type="PANTHER" id="PTHR32444">
    <property type="entry name" value="BULB-TYPE LECTIN DOMAIN-CONTAINING PROTEIN"/>
    <property type="match status" value="1"/>
</dbReference>
<keyword evidence="6" id="KW-0547">Nucleotide-binding</keyword>
<accession>A0A067JWU9</accession>
<evidence type="ECO:0000256" key="7">
    <source>
        <dbReference type="ARBA" id="ARBA00022777"/>
    </source>
</evidence>
<keyword evidence="11" id="KW-0325">Glycoprotein</keyword>
<dbReference type="Pfam" id="PF07714">
    <property type="entry name" value="PK_Tyr_Ser-Thr"/>
    <property type="match status" value="1"/>
</dbReference>
<dbReference type="PANTHER" id="PTHR32444:SF183">
    <property type="entry name" value="APPLE DOMAIN-CONTAINING PROTEIN"/>
    <property type="match status" value="1"/>
</dbReference>
<dbReference type="EMBL" id="KK915151">
    <property type="protein sequence ID" value="KDP24024.1"/>
    <property type="molecule type" value="Genomic_DNA"/>
</dbReference>
<evidence type="ECO:0000256" key="8">
    <source>
        <dbReference type="ARBA" id="ARBA00022840"/>
    </source>
</evidence>
<dbReference type="SUPFAM" id="SSF56112">
    <property type="entry name" value="Protein kinase-like (PK-like)"/>
    <property type="match status" value="1"/>
</dbReference>
<gene>
    <name evidence="19" type="ORF">JCGZ_27070</name>
</gene>
<dbReference type="PROSITE" id="PS50011">
    <property type="entry name" value="PROTEIN_KINASE_DOM"/>
    <property type="match status" value="1"/>
</dbReference>
<dbReference type="FunFam" id="3.30.200.20:FF:000195">
    <property type="entry name" value="G-type lectin S-receptor-like serine/threonine-protein kinase"/>
    <property type="match status" value="1"/>
</dbReference>
<dbReference type="Gene3D" id="3.50.4.10">
    <property type="entry name" value="Hepatocyte Growth Factor"/>
    <property type="match status" value="1"/>
</dbReference>
<dbReference type="InterPro" id="IPR001245">
    <property type="entry name" value="Ser-Thr/Tyr_kinase_cat_dom"/>
</dbReference>
<proteinExistence type="predicted"/>
<evidence type="ECO:0000256" key="3">
    <source>
        <dbReference type="ARBA" id="ARBA00022553"/>
    </source>
</evidence>
<dbReference type="Pfam" id="PF00954">
    <property type="entry name" value="S_locus_glycop"/>
    <property type="match status" value="1"/>
</dbReference>
<keyword evidence="4" id="KW-0808">Transferase</keyword>
<evidence type="ECO:0000256" key="12">
    <source>
        <dbReference type="ARBA" id="ARBA00047899"/>
    </source>
</evidence>
<dbReference type="SMART" id="SM00473">
    <property type="entry name" value="PAN_AP"/>
    <property type="match status" value="1"/>
</dbReference>
<dbReference type="AlphaFoldDB" id="A0A067JWU9"/>